<accession>A0ACB8S7I2</accession>
<sequence>MNPPVVKVSSKETVFFVCDVQTKFRPAIYEFESLLLTARKMLRAAKILEIPVVYTEQNSRALGPTAPELLPEPFNLGDLYLGTIEKTLFSMATPDVLSILNKHGLTQIVLFGIESHVCVLQSALDLLDRGYRVHVIADGVSSCNPGEISIALERMRQAGAQITTSESLLFQLQADSSKSNFKAFSAIIKDEKESTRASMQKLIRSAL</sequence>
<protein>
    <submittedName>
        <fullName evidence="1">Isochorismatase hydrolase</fullName>
    </submittedName>
</protein>
<comment type="caution">
    <text evidence="1">The sequence shown here is derived from an EMBL/GenBank/DDBJ whole genome shotgun (WGS) entry which is preliminary data.</text>
</comment>
<keyword evidence="1" id="KW-0378">Hydrolase</keyword>
<name>A0ACB8S7I2_9AGAM</name>
<organism evidence="1 2">
    <name type="scientific">Auriscalpium vulgare</name>
    <dbReference type="NCBI Taxonomy" id="40419"/>
    <lineage>
        <taxon>Eukaryota</taxon>
        <taxon>Fungi</taxon>
        <taxon>Dikarya</taxon>
        <taxon>Basidiomycota</taxon>
        <taxon>Agaricomycotina</taxon>
        <taxon>Agaricomycetes</taxon>
        <taxon>Russulales</taxon>
        <taxon>Auriscalpiaceae</taxon>
        <taxon>Auriscalpium</taxon>
    </lineage>
</organism>
<keyword evidence="2" id="KW-1185">Reference proteome</keyword>
<dbReference type="Proteomes" id="UP000814033">
    <property type="component" value="Unassembled WGS sequence"/>
</dbReference>
<evidence type="ECO:0000313" key="1">
    <source>
        <dbReference type="EMBL" id="KAI0052569.1"/>
    </source>
</evidence>
<reference evidence="1" key="1">
    <citation type="submission" date="2021-02" db="EMBL/GenBank/DDBJ databases">
        <authorList>
            <consortium name="DOE Joint Genome Institute"/>
            <person name="Ahrendt S."/>
            <person name="Looney B.P."/>
            <person name="Miyauchi S."/>
            <person name="Morin E."/>
            <person name="Drula E."/>
            <person name="Courty P.E."/>
            <person name="Chicoki N."/>
            <person name="Fauchery L."/>
            <person name="Kohler A."/>
            <person name="Kuo A."/>
            <person name="Labutti K."/>
            <person name="Pangilinan J."/>
            <person name="Lipzen A."/>
            <person name="Riley R."/>
            <person name="Andreopoulos W."/>
            <person name="He G."/>
            <person name="Johnson J."/>
            <person name="Barry K.W."/>
            <person name="Grigoriev I.V."/>
            <person name="Nagy L."/>
            <person name="Hibbett D."/>
            <person name="Henrissat B."/>
            <person name="Matheny P.B."/>
            <person name="Labbe J."/>
            <person name="Martin F."/>
        </authorList>
    </citation>
    <scope>NUCLEOTIDE SEQUENCE</scope>
    <source>
        <strain evidence="1">FP105234-sp</strain>
    </source>
</reference>
<dbReference type="EMBL" id="MU275844">
    <property type="protein sequence ID" value="KAI0052569.1"/>
    <property type="molecule type" value="Genomic_DNA"/>
</dbReference>
<gene>
    <name evidence="1" type="ORF">FA95DRAFT_1483168</name>
</gene>
<evidence type="ECO:0000313" key="2">
    <source>
        <dbReference type="Proteomes" id="UP000814033"/>
    </source>
</evidence>
<reference evidence="1" key="2">
    <citation type="journal article" date="2022" name="New Phytol.">
        <title>Evolutionary transition to the ectomycorrhizal habit in the genomes of a hyperdiverse lineage of mushroom-forming fungi.</title>
        <authorList>
            <person name="Looney B."/>
            <person name="Miyauchi S."/>
            <person name="Morin E."/>
            <person name="Drula E."/>
            <person name="Courty P.E."/>
            <person name="Kohler A."/>
            <person name="Kuo A."/>
            <person name="LaButti K."/>
            <person name="Pangilinan J."/>
            <person name="Lipzen A."/>
            <person name="Riley R."/>
            <person name="Andreopoulos W."/>
            <person name="He G."/>
            <person name="Johnson J."/>
            <person name="Nolan M."/>
            <person name="Tritt A."/>
            <person name="Barry K.W."/>
            <person name="Grigoriev I.V."/>
            <person name="Nagy L.G."/>
            <person name="Hibbett D."/>
            <person name="Henrissat B."/>
            <person name="Matheny P.B."/>
            <person name="Labbe J."/>
            <person name="Martin F.M."/>
        </authorList>
    </citation>
    <scope>NUCLEOTIDE SEQUENCE</scope>
    <source>
        <strain evidence="1">FP105234-sp</strain>
    </source>
</reference>
<proteinExistence type="predicted"/>